<dbReference type="Proteomes" id="UP000601768">
    <property type="component" value="Unassembled WGS sequence"/>
</dbReference>
<evidence type="ECO:0000259" key="2">
    <source>
        <dbReference type="Pfam" id="PF00849"/>
    </source>
</evidence>
<gene>
    <name evidence="3" type="ORF">H8B19_01530</name>
</gene>
<dbReference type="InterPro" id="IPR020103">
    <property type="entry name" value="PsdUridine_synth_cat_dom_sf"/>
</dbReference>
<dbReference type="PANTHER" id="PTHR21600:SF87">
    <property type="entry name" value="RNA PSEUDOURIDYLATE SYNTHASE DOMAIN-CONTAINING PROTEIN 1"/>
    <property type="match status" value="1"/>
</dbReference>
<feature type="domain" description="Pseudouridine synthase RsuA/RluA-like" evidence="2">
    <location>
        <begin position="12"/>
        <end position="155"/>
    </location>
</feature>
<dbReference type="InterPro" id="IPR050188">
    <property type="entry name" value="RluA_PseudoU_synthase"/>
</dbReference>
<comment type="caution">
    <text evidence="3">The sequence shown here is derived from an EMBL/GenBank/DDBJ whole genome shotgun (WGS) entry which is preliminary data.</text>
</comment>
<dbReference type="NCBIfam" id="TIGR01621">
    <property type="entry name" value="RluA-like"/>
    <property type="match status" value="1"/>
</dbReference>
<dbReference type="SUPFAM" id="SSF55120">
    <property type="entry name" value="Pseudouridine synthase"/>
    <property type="match status" value="1"/>
</dbReference>
<reference evidence="3" key="1">
    <citation type="journal article" date="2018" name="Int. J. Syst. Evol. Microbiol.">
        <title>Neptunicella marina gen. nov., sp. nov., isolated from surface seawater.</title>
        <authorList>
            <person name="Liu X."/>
            <person name="Lai Q."/>
            <person name="Du Y."/>
            <person name="Zhang X."/>
            <person name="Liu Z."/>
            <person name="Sun F."/>
            <person name="Shao Z."/>
        </authorList>
    </citation>
    <scope>NUCLEOTIDE SEQUENCE</scope>
    <source>
        <strain evidence="3">S27-2</strain>
    </source>
</reference>
<organism evidence="3 4">
    <name type="scientific">Neptunicella marina</name>
    <dbReference type="NCBI Taxonomy" id="2125989"/>
    <lineage>
        <taxon>Bacteria</taxon>
        <taxon>Pseudomonadati</taxon>
        <taxon>Pseudomonadota</taxon>
        <taxon>Gammaproteobacteria</taxon>
        <taxon>Alteromonadales</taxon>
        <taxon>Alteromonadaceae</taxon>
        <taxon>Neptunicella</taxon>
    </lineage>
</organism>
<dbReference type="AlphaFoldDB" id="A0A8J6IQ06"/>
<proteinExistence type="inferred from homology"/>
<dbReference type="Pfam" id="PF00849">
    <property type="entry name" value="PseudoU_synth_2"/>
    <property type="match status" value="1"/>
</dbReference>
<dbReference type="CDD" id="cd02869">
    <property type="entry name" value="PseudoU_synth_RluA_like"/>
    <property type="match status" value="1"/>
</dbReference>
<dbReference type="InterPro" id="IPR006145">
    <property type="entry name" value="PsdUridine_synth_RsuA/RluA"/>
</dbReference>
<dbReference type="RefSeq" id="WP_186505007.1">
    <property type="nucleotide sequence ID" value="NZ_JACNEP010000001.1"/>
</dbReference>
<dbReference type="Gene3D" id="3.30.2350.10">
    <property type="entry name" value="Pseudouridine synthase"/>
    <property type="match status" value="1"/>
</dbReference>
<dbReference type="GO" id="GO:0003723">
    <property type="term" value="F:RNA binding"/>
    <property type="evidence" value="ECO:0007669"/>
    <property type="project" value="InterPro"/>
</dbReference>
<dbReference type="PANTHER" id="PTHR21600">
    <property type="entry name" value="MITOCHONDRIAL RNA PSEUDOURIDINE SYNTHASE"/>
    <property type="match status" value="1"/>
</dbReference>
<dbReference type="PROSITE" id="PS01129">
    <property type="entry name" value="PSI_RLU"/>
    <property type="match status" value="1"/>
</dbReference>
<comment type="similarity">
    <text evidence="1">Belongs to the pseudouridine synthase RluA family.</text>
</comment>
<accession>A0A8J6IQ06</accession>
<evidence type="ECO:0000313" key="4">
    <source>
        <dbReference type="Proteomes" id="UP000601768"/>
    </source>
</evidence>
<name>A0A8J6IQ06_9ALTE</name>
<dbReference type="InterPro" id="IPR006224">
    <property type="entry name" value="PsdUridine_synth_RluA-like_CS"/>
</dbReference>
<dbReference type="GO" id="GO:0000455">
    <property type="term" value="P:enzyme-directed rRNA pseudouridine synthesis"/>
    <property type="evidence" value="ECO:0007669"/>
    <property type="project" value="TreeGrafter"/>
</dbReference>
<evidence type="ECO:0000313" key="3">
    <source>
        <dbReference type="EMBL" id="MBC3764539.1"/>
    </source>
</evidence>
<dbReference type="GO" id="GO:0009982">
    <property type="term" value="F:pseudouridine synthase activity"/>
    <property type="evidence" value="ECO:0007669"/>
    <property type="project" value="InterPro"/>
</dbReference>
<keyword evidence="4" id="KW-1185">Reference proteome</keyword>
<evidence type="ECO:0000256" key="1">
    <source>
        <dbReference type="ARBA" id="ARBA00010876"/>
    </source>
</evidence>
<sequence>MLTIPIVHEHNDFLIINKPAGIGVHQEGEKSGIIPLLCAQLGVTQLWLVHRLDTLTSGCLLVAKNAEAAATLSNLFKQREVQKYYLAITDKKPKKKMGSVIGDMKKARSAQWMLTSTIENPAISQFMSKGLFDGKRLILIKPHTGKTHQIRVMLKSLSSPILGDELYGGTSADRAYLHAFALKFNYQDQIITSQCEAQSGKLFIQMQQQELLGDFQHPEQLNWPALKLKNTGHQHG</sequence>
<dbReference type="GO" id="GO:0140098">
    <property type="term" value="F:catalytic activity, acting on RNA"/>
    <property type="evidence" value="ECO:0007669"/>
    <property type="project" value="UniProtKB-ARBA"/>
</dbReference>
<dbReference type="EMBL" id="JACNEP010000001">
    <property type="protein sequence ID" value="MBC3764539.1"/>
    <property type="molecule type" value="Genomic_DNA"/>
</dbReference>
<dbReference type="InterPro" id="IPR006508">
    <property type="entry name" value="PsdUridine_synth_RluA-like"/>
</dbReference>
<reference evidence="3" key="2">
    <citation type="submission" date="2020-08" db="EMBL/GenBank/DDBJ databases">
        <authorList>
            <person name="Lai Q."/>
        </authorList>
    </citation>
    <scope>NUCLEOTIDE SEQUENCE</scope>
    <source>
        <strain evidence="3">S27-2</strain>
    </source>
</reference>
<protein>
    <submittedName>
        <fullName evidence="3">TIGR01621 family pseudouridine synthase</fullName>
    </submittedName>
</protein>